<keyword evidence="7" id="KW-1185">Reference proteome</keyword>
<dbReference type="FunFam" id="3.20.20.140:FF:000014">
    <property type="entry name" value="5-methylthioadenosine/S-adenosylhomocysteine deaminase"/>
    <property type="match status" value="1"/>
</dbReference>
<dbReference type="STRING" id="1560234.SP90_15705"/>
<proteinExistence type="inferred from homology"/>
<comment type="caution">
    <text evidence="6">The sequence shown here is derived from an EMBL/GenBank/DDBJ whole genome shotgun (WGS) entry which is preliminary data.</text>
</comment>
<dbReference type="AlphaFoldDB" id="A0A1B7X964"/>
<evidence type="ECO:0000313" key="6">
    <source>
        <dbReference type="EMBL" id="OBQ45872.1"/>
    </source>
</evidence>
<evidence type="ECO:0000256" key="1">
    <source>
        <dbReference type="ARBA" id="ARBA00022723"/>
    </source>
</evidence>
<organism evidence="6 7">
    <name type="scientific">Halodesulfovibrio spirochaetisodalis</name>
    <dbReference type="NCBI Taxonomy" id="1560234"/>
    <lineage>
        <taxon>Bacteria</taxon>
        <taxon>Pseudomonadati</taxon>
        <taxon>Thermodesulfobacteriota</taxon>
        <taxon>Desulfovibrionia</taxon>
        <taxon>Desulfovibrionales</taxon>
        <taxon>Desulfovibrionaceae</taxon>
        <taxon>Halodesulfovibrio</taxon>
    </lineage>
</organism>
<accession>A0A1B7X964</accession>
<keyword evidence="2 4" id="KW-0378">Hydrolase</keyword>
<keyword evidence="3 4" id="KW-0862">Zinc</keyword>
<dbReference type="InterPro" id="IPR050287">
    <property type="entry name" value="MTA/SAH_deaminase"/>
</dbReference>
<feature type="binding site" evidence="4">
    <location>
        <position position="220"/>
    </location>
    <ligand>
        <name>substrate</name>
    </ligand>
</feature>
<evidence type="ECO:0000313" key="7">
    <source>
        <dbReference type="Proteomes" id="UP000091979"/>
    </source>
</evidence>
<reference evidence="6 7" key="1">
    <citation type="submission" date="2015-01" db="EMBL/GenBank/DDBJ databases">
        <title>Desulfovibrio sp. JC271 draft genome sequence.</title>
        <authorList>
            <person name="Shivani Y."/>
            <person name="Subhash Y."/>
            <person name="Sasikala C."/>
            <person name="Ramana C.V."/>
        </authorList>
    </citation>
    <scope>NUCLEOTIDE SEQUENCE [LARGE SCALE GENOMIC DNA]</scope>
    <source>
        <strain evidence="6 7">JC271</strain>
    </source>
</reference>
<feature type="binding site" evidence="4">
    <location>
        <position position="305"/>
    </location>
    <ligand>
        <name>Zn(2+)</name>
        <dbReference type="ChEBI" id="CHEBI:29105"/>
    </ligand>
</feature>
<dbReference type="InterPro" id="IPR023512">
    <property type="entry name" value="Deaminase_MtaD/DadD"/>
</dbReference>
<dbReference type="Proteomes" id="UP000091979">
    <property type="component" value="Unassembled WGS sequence"/>
</dbReference>
<feature type="domain" description="Amidohydrolase-related" evidence="5">
    <location>
        <begin position="61"/>
        <end position="407"/>
    </location>
</feature>
<dbReference type="EMBL" id="JXMS01000037">
    <property type="protein sequence ID" value="OBQ45872.1"/>
    <property type="molecule type" value="Genomic_DNA"/>
</dbReference>
<dbReference type="RefSeq" id="WP_066858549.1">
    <property type="nucleotide sequence ID" value="NZ_JXMS01000037.1"/>
</dbReference>
<evidence type="ECO:0000256" key="4">
    <source>
        <dbReference type="HAMAP-Rule" id="MF_01281"/>
    </source>
</evidence>
<protein>
    <recommendedName>
        <fullName evidence="4">5-methylthioadenosine/S-adenosylhomocysteine deaminase</fullName>
        <shortName evidence="4">MTA/SAH deaminase</shortName>
        <ecNumber evidence="4">3.5.4.28</ecNumber>
        <ecNumber evidence="4">3.5.4.31</ecNumber>
    </recommendedName>
</protein>
<dbReference type="OrthoDB" id="9807210at2"/>
<dbReference type="PATRIC" id="fig|1560234.3.peg.2438"/>
<dbReference type="HAMAP" id="MF_01281">
    <property type="entry name" value="MTA_SAH_deamin"/>
    <property type="match status" value="1"/>
</dbReference>
<comment type="cofactor">
    <cofactor evidence="4">
        <name>Zn(2+)</name>
        <dbReference type="ChEBI" id="CHEBI:29105"/>
    </cofactor>
    <text evidence="4">Binds 1 zinc ion per subunit.</text>
</comment>
<feature type="binding site" evidence="4">
    <location>
        <position position="217"/>
    </location>
    <ligand>
        <name>Zn(2+)</name>
        <dbReference type="ChEBI" id="CHEBI:29105"/>
    </ligand>
</feature>
<feature type="binding site" evidence="4">
    <location>
        <position position="98"/>
    </location>
    <ligand>
        <name>substrate</name>
    </ligand>
</feature>
<dbReference type="SUPFAM" id="SSF51338">
    <property type="entry name" value="Composite domain of metallo-dependent hydrolases"/>
    <property type="match status" value="1"/>
</dbReference>
<dbReference type="GO" id="GO:0090614">
    <property type="term" value="F:5'-methylthioadenosine deaminase activity"/>
    <property type="evidence" value="ECO:0007669"/>
    <property type="project" value="UniProtKB-UniRule"/>
</dbReference>
<sequence length="441" mass="48083">MQACDTLLFAEIIVTQDETRSIIHNGGIAITDGTIVCIDAADTVRSQYTSENVMELGSSLLMPGLINSHTHAAMTLLRGAADDLPLMDWLNNHIFPVEQNLKAEQVELGALLACAEMTRYGTTSFTDMYLIEDATYKAVDQSGLRVLGGEALFMFPSPAYPDFDTGIALVRELESKWRNNPRIRQAVMPHAVYTTTPEILTICREVAEELDLPIHIHLAETQTETQACIESFGKRPVEYAHSLGLLSERTTVAHAVDLTDDEITLLAETGTNVAHNPESNMKLASGMAPIEKMLAKGVNITLGTDGAASNNALNMFTEMASCAFLHKVQHLDPTVASAQTVLDMATCNGSRSMRQPDIGSLAVGQQADIIAIDLTQPNLLPMHNPVSQLVYATTGAEVHMSMVAGDILYQNGKYLRIDYPALIEAAKDVAKWVQKKIQKRS</sequence>
<dbReference type="EC" id="3.5.4.28" evidence="4"/>
<dbReference type="EC" id="3.5.4.31" evidence="4"/>
<dbReference type="PANTHER" id="PTHR43794:SF11">
    <property type="entry name" value="AMIDOHYDROLASE-RELATED DOMAIN-CONTAINING PROTEIN"/>
    <property type="match status" value="1"/>
</dbReference>
<dbReference type="PANTHER" id="PTHR43794">
    <property type="entry name" value="AMINOHYDROLASE SSNA-RELATED"/>
    <property type="match status" value="1"/>
</dbReference>
<evidence type="ECO:0000259" key="5">
    <source>
        <dbReference type="Pfam" id="PF01979"/>
    </source>
</evidence>
<dbReference type="Gene3D" id="2.30.40.10">
    <property type="entry name" value="Urease, subunit C, domain 1"/>
    <property type="match status" value="1"/>
</dbReference>
<comment type="catalytic activity">
    <reaction evidence="4">
        <text>S-adenosyl-L-homocysteine + H2O + H(+) = S-inosyl-L-homocysteine + NH4(+)</text>
        <dbReference type="Rhea" id="RHEA:20716"/>
        <dbReference type="ChEBI" id="CHEBI:15377"/>
        <dbReference type="ChEBI" id="CHEBI:15378"/>
        <dbReference type="ChEBI" id="CHEBI:28938"/>
        <dbReference type="ChEBI" id="CHEBI:57856"/>
        <dbReference type="ChEBI" id="CHEBI:57985"/>
        <dbReference type="EC" id="3.5.4.28"/>
    </reaction>
</comment>
<gene>
    <name evidence="4" type="primary">mtaD</name>
    <name evidence="6" type="ORF">SP90_15705</name>
</gene>
<feature type="binding site" evidence="4">
    <location>
        <position position="190"/>
    </location>
    <ligand>
        <name>substrate</name>
    </ligand>
</feature>
<comment type="similarity">
    <text evidence="4">Belongs to the metallo-dependent hydrolases superfamily. MTA/SAH deaminase family.</text>
</comment>
<dbReference type="Pfam" id="PF01979">
    <property type="entry name" value="Amidohydro_1"/>
    <property type="match status" value="1"/>
</dbReference>
<name>A0A1B7X964_9BACT</name>
<keyword evidence="1 4" id="KW-0479">Metal-binding</keyword>
<dbReference type="GO" id="GO:0046872">
    <property type="term" value="F:metal ion binding"/>
    <property type="evidence" value="ECO:0007669"/>
    <property type="project" value="UniProtKB-KW"/>
</dbReference>
<dbReference type="Gene3D" id="3.20.20.140">
    <property type="entry name" value="Metal-dependent hydrolases"/>
    <property type="match status" value="1"/>
</dbReference>
<evidence type="ECO:0000256" key="2">
    <source>
        <dbReference type="ARBA" id="ARBA00022801"/>
    </source>
</evidence>
<dbReference type="InterPro" id="IPR006680">
    <property type="entry name" value="Amidohydro-rel"/>
</dbReference>
<dbReference type="SUPFAM" id="SSF51556">
    <property type="entry name" value="Metallo-dependent hydrolases"/>
    <property type="match status" value="1"/>
</dbReference>
<comment type="function">
    <text evidence="4">Catalyzes the deamination of 5-methylthioadenosine and S-adenosyl-L-homocysteine into 5-methylthioinosine and S-inosyl-L-homocysteine, respectively. Is also able to deaminate adenosine.</text>
</comment>
<comment type="catalytic activity">
    <reaction evidence="4">
        <text>S-methyl-5'-thioadenosine + H2O + H(+) = S-methyl-5'-thioinosine + NH4(+)</text>
        <dbReference type="Rhea" id="RHEA:25025"/>
        <dbReference type="ChEBI" id="CHEBI:15377"/>
        <dbReference type="ChEBI" id="CHEBI:15378"/>
        <dbReference type="ChEBI" id="CHEBI:17509"/>
        <dbReference type="ChEBI" id="CHEBI:28938"/>
        <dbReference type="ChEBI" id="CHEBI:48595"/>
        <dbReference type="EC" id="3.5.4.31"/>
    </reaction>
</comment>
<evidence type="ECO:0000256" key="3">
    <source>
        <dbReference type="ARBA" id="ARBA00022833"/>
    </source>
</evidence>
<comment type="caution">
    <text evidence="4">Lacks conserved residue(s) required for the propagation of feature annotation.</text>
</comment>
<feature type="binding site" evidence="4">
    <location>
        <position position="71"/>
    </location>
    <ligand>
        <name>Zn(2+)</name>
        <dbReference type="ChEBI" id="CHEBI:29105"/>
    </ligand>
</feature>
<dbReference type="CDD" id="cd01298">
    <property type="entry name" value="ATZ_TRZ_like"/>
    <property type="match status" value="1"/>
</dbReference>
<dbReference type="InterPro" id="IPR032466">
    <property type="entry name" value="Metal_Hydrolase"/>
</dbReference>
<feature type="binding site" evidence="4">
    <location>
        <position position="305"/>
    </location>
    <ligand>
        <name>substrate</name>
    </ligand>
</feature>
<dbReference type="GO" id="GO:0050270">
    <property type="term" value="F:S-adenosylhomocysteine deaminase activity"/>
    <property type="evidence" value="ECO:0007669"/>
    <property type="project" value="UniProtKB-UniRule"/>
</dbReference>
<dbReference type="InterPro" id="IPR011059">
    <property type="entry name" value="Metal-dep_hydrolase_composite"/>
</dbReference>
<feature type="binding site" evidence="4">
    <location>
        <position position="69"/>
    </location>
    <ligand>
        <name>Zn(2+)</name>
        <dbReference type="ChEBI" id="CHEBI:29105"/>
    </ligand>
</feature>